<evidence type="ECO:0000256" key="1">
    <source>
        <dbReference type="ARBA" id="ARBA00007119"/>
    </source>
</evidence>
<gene>
    <name evidence="5" type="ORF">OE88DRAFT_1623949</name>
</gene>
<organism evidence="5 6">
    <name type="scientific">Heliocybe sulcata</name>
    <dbReference type="NCBI Taxonomy" id="5364"/>
    <lineage>
        <taxon>Eukaryota</taxon>
        <taxon>Fungi</taxon>
        <taxon>Dikarya</taxon>
        <taxon>Basidiomycota</taxon>
        <taxon>Agaricomycotina</taxon>
        <taxon>Agaricomycetes</taxon>
        <taxon>Gloeophyllales</taxon>
        <taxon>Gloeophyllaceae</taxon>
        <taxon>Heliocybe</taxon>
    </lineage>
</organism>
<keyword evidence="5" id="KW-0560">Oxidoreductase</keyword>
<sequence>MALSYITKVASYYPRRFPGATAVESQETFDVSDITGFLPEQPLRRLPQAYDIWEAALVEAQSVLRLGADNSNVALAKRQEGVHWRGAIREWPVLSVEDLRDDIRQLQRAHYVLAFLVHWFVHSIPPTEPPSPVQVPRGLAVPLVAVSRLLGIAPVLTFADVVMWNAQPEDPDYPISVDNLRFEHVLSGTEDEYNFYLMSARAELQLVETLRIIESYHNLPNTTDLASITKIGRDLARITTAIHDITATLESSRSTIDPHGFYFNVRPWWKGSDGDGPDSPGWIYEGVSGTDHIDLSGPSAGQSSAMHALDIFLDVDHKLVKRRSPAPSGENKKADLGFMERMRRYMPGKHREYLEYLTRTPRPLREVVRQNQVLRDPYNTAVRSLKAFRDVHIRIACLYIVSMSKSQAQIPSQCPASAMLNKAMNDADRHRAPVRGTGGTALVPLLKAGRDATARTLVQ</sequence>
<dbReference type="GO" id="GO:0019441">
    <property type="term" value="P:L-tryptophan catabolic process to kynurenine"/>
    <property type="evidence" value="ECO:0007669"/>
    <property type="project" value="InterPro"/>
</dbReference>
<protein>
    <submittedName>
        <fullName evidence="5">Indoleamine 2,3-dioxygenase</fullName>
    </submittedName>
</protein>
<reference evidence="5 6" key="1">
    <citation type="journal article" date="2019" name="Nat. Ecol. Evol.">
        <title>Megaphylogeny resolves global patterns of mushroom evolution.</title>
        <authorList>
            <person name="Varga T."/>
            <person name="Krizsan K."/>
            <person name="Foldi C."/>
            <person name="Dima B."/>
            <person name="Sanchez-Garcia M."/>
            <person name="Sanchez-Ramirez S."/>
            <person name="Szollosi G.J."/>
            <person name="Szarkandi J.G."/>
            <person name="Papp V."/>
            <person name="Albert L."/>
            <person name="Andreopoulos W."/>
            <person name="Angelini C."/>
            <person name="Antonin V."/>
            <person name="Barry K.W."/>
            <person name="Bougher N.L."/>
            <person name="Buchanan P."/>
            <person name="Buyck B."/>
            <person name="Bense V."/>
            <person name="Catcheside P."/>
            <person name="Chovatia M."/>
            <person name="Cooper J."/>
            <person name="Damon W."/>
            <person name="Desjardin D."/>
            <person name="Finy P."/>
            <person name="Geml J."/>
            <person name="Haridas S."/>
            <person name="Hughes K."/>
            <person name="Justo A."/>
            <person name="Karasinski D."/>
            <person name="Kautmanova I."/>
            <person name="Kiss B."/>
            <person name="Kocsube S."/>
            <person name="Kotiranta H."/>
            <person name="LaButti K.M."/>
            <person name="Lechner B.E."/>
            <person name="Liimatainen K."/>
            <person name="Lipzen A."/>
            <person name="Lukacs Z."/>
            <person name="Mihaltcheva S."/>
            <person name="Morgado L.N."/>
            <person name="Niskanen T."/>
            <person name="Noordeloos M.E."/>
            <person name="Ohm R.A."/>
            <person name="Ortiz-Santana B."/>
            <person name="Ovrebo C."/>
            <person name="Racz N."/>
            <person name="Riley R."/>
            <person name="Savchenko A."/>
            <person name="Shiryaev A."/>
            <person name="Soop K."/>
            <person name="Spirin V."/>
            <person name="Szebenyi C."/>
            <person name="Tomsovsky M."/>
            <person name="Tulloss R.E."/>
            <person name="Uehling J."/>
            <person name="Grigoriev I.V."/>
            <person name="Vagvolgyi C."/>
            <person name="Papp T."/>
            <person name="Martin F.M."/>
            <person name="Miettinen O."/>
            <person name="Hibbett D.S."/>
            <person name="Nagy L.G."/>
        </authorList>
    </citation>
    <scope>NUCLEOTIDE SEQUENCE [LARGE SCALE GENOMIC DNA]</scope>
    <source>
        <strain evidence="5 6">OMC1185</strain>
    </source>
</reference>
<dbReference type="STRING" id="5364.A0A5C3NCC8"/>
<evidence type="ECO:0000313" key="5">
    <source>
        <dbReference type="EMBL" id="TFK54655.1"/>
    </source>
</evidence>
<dbReference type="Proteomes" id="UP000305948">
    <property type="component" value="Unassembled WGS sequence"/>
</dbReference>
<dbReference type="OrthoDB" id="540174at2759"/>
<keyword evidence="6" id="KW-1185">Reference proteome</keyword>
<dbReference type="PANTHER" id="PTHR28657:SF5">
    <property type="entry name" value="INDOLEAMINE 2,3-DIOXYGENASE"/>
    <property type="match status" value="1"/>
</dbReference>
<keyword evidence="3 4" id="KW-0408">Iron</keyword>
<dbReference type="PANTHER" id="PTHR28657">
    <property type="entry name" value="INDOLEAMINE 2,3-DIOXYGENASE"/>
    <property type="match status" value="1"/>
</dbReference>
<dbReference type="GO" id="GO:0034354">
    <property type="term" value="P:'de novo' NAD+ biosynthetic process from L-tryptophan"/>
    <property type="evidence" value="ECO:0007669"/>
    <property type="project" value="TreeGrafter"/>
</dbReference>
<dbReference type="AlphaFoldDB" id="A0A5C3NCC8"/>
<dbReference type="InterPro" id="IPR000898">
    <property type="entry name" value="Indolamine_dOase"/>
</dbReference>
<name>A0A5C3NCC8_9AGAM</name>
<dbReference type="GO" id="GO:0005737">
    <property type="term" value="C:cytoplasm"/>
    <property type="evidence" value="ECO:0007669"/>
    <property type="project" value="TreeGrafter"/>
</dbReference>
<accession>A0A5C3NCC8</accession>
<keyword evidence="2 4" id="KW-0479">Metal-binding</keyword>
<proteinExistence type="inferred from homology"/>
<keyword evidence="4" id="KW-0349">Heme</keyword>
<feature type="binding site" description="proximal binding residue" evidence="4">
    <location>
        <position position="392"/>
    </location>
    <ligand>
        <name>heme b</name>
        <dbReference type="ChEBI" id="CHEBI:60344"/>
    </ligand>
    <ligandPart>
        <name>Fe</name>
        <dbReference type="ChEBI" id="CHEBI:18248"/>
    </ligandPart>
</feature>
<dbReference type="GO" id="GO:0033754">
    <property type="term" value="F:indoleamine 2,3-dioxygenase activity"/>
    <property type="evidence" value="ECO:0007669"/>
    <property type="project" value="TreeGrafter"/>
</dbReference>
<dbReference type="EMBL" id="ML213505">
    <property type="protein sequence ID" value="TFK54655.1"/>
    <property type="molecule type" value="Genomic_DNA"/>
</dbReference>
<dbReference type="Gene3D" id="1.20.58.480">
    <property type="match status" value="1"/>
</dbReference>
<evidence type="ECO:0000256" key="3">
    <source>
        <dbReference type="ARBA" id="ARBA00023004"/>
    </source>
</evidence>
<evidence type="ECO:0000256" key="4">
    <source>
        <dbReference type="PIRSR" id="PIRSR600898-1"/>
    </source>
</evidence>
<evidence type="ECO:0000313" key="6">
    <source>
        <dbReference type="Proteomes" id="UP000305948"/>
    </source>
</evidence>
<dbReference type="GO" id="GO:0046872">
    <property type="term" value="F:metal ion binding"/>
    <property type="evidence" value="ECO:0007669"/>
    <property type="project" value="UniProtKB-KW"/>
</dbReference>
<dbReference type="GO" id="GO:0020037">
    <property type="term" value="F:heme binding"/>
    <property type="evidence" value="ECO:0007669"/>
    <property type="project" value="InterPro"/>
</dbReference>
<dbReference type="InterPro" id="IPR037217">
    <property type="entry name" value="Trp/Indoleamine_2_3_dOase-like"/>
</dbReference>
<comment type="similarity">
    <text evidence="1">Belongs to the indoleamine 2,3-dioxygenase family.</text>
</comment>
<evidence type="ECO:0000256" key="2">
    <source>
        <dbReference type="ARBA" id="ARBA00022723"/>
    </source>
</evidence>
<keyword evidence="5" id="KW-0223">Dioxygenase</keyword>
<dbReference type="SUPFAM" id="SSF140959">
    <property type="entry name" value="Indolic compounds 2,3-dioxygenase-like"/>
    <property type="match status" value="1"/>
</dbReference>
<dbReference type="Pfam" id="PF01231">
    <property type="entry name" value="IDO"/>
    <property type="match status" value="1"/>
</dbReference>